<dbReference type="AlphaFoldDB" id="A0AAV8GI85"/>
<dbReference type="PANTHER" id="PTHR31170:SF25">
    <property type="entry name" value="BNAA09G04570D PROTEIN"/>
    <property type="match status" value="1"/>
</dbReference>
<accession>A0AAV8GI85</accession>
<gene>
    <name evidence="2" type="ORF">LUZ62_016516</name>
    <name evidence="3" type="ORF">LUZ62_016518</name>
</gene>
<sequence length="486" mass="57109">MAVRNDSIVDIQNILADEFRQKLGELAAGQEEGENFTIFRVPDHIRQKNKQLYEPRMVSIGPYYHGKFQAMERYKLRYLKDYLSRINGKDIDHCISELRVLESQARRFYFEEVNLQSKEFLQMMLLDGCFIIEFLMKWNSGIPDEMFAVGWVLPTIRNDLLLLENQIPFFVIRKLFSLISSDLTPSEENNPRKTLVAMLQKYLSEGKKTEHPFIWVDIKHILHLYHLCHVTPPSANELPTKSFHIKECLNPILKLSFRRKQISTDERAPKTILSATELQEAGRRIPNSTNERAPRKIQSATELQEAGITFKKKISENFLDIKFQNGILEIPFVPIEDTRRSRLLNLVYFEQCNANPYSQEQNANLRMDLTSYACFMGSLFKTTRDVTLLHKMGIIDNLLATDEELVSFFNWLTEGSYLDYEAHYLKDLFIDVNRYYNSDWHKWRARLKRDYFANPWLTISFIAACFLLVLAILQTVYTVLSFYQKK</sequence>
<evidence type="ECO:0000313" key="4">
    <source>
        <dbReference type="Proteomes" id="UP001140206"/>
    </source>
</evidence>
<keyword evidence="4" id="KW-1185">Reference proteome</keyword>
<evidence type="ECO:0000313" key="3">
    <source>
        <dbReference type="EMBL" id="KAJ4803952.1"/>
    </source>
</evidence>
<proteinExistence type="predicted"/>
<dbReference type="Proteomes" id="UP001140206">
    <property type="component" value="Chromosome 1"/>
</dbReference>
<dbReference type="InterPro" id="IPR004158">
    <property type="entry name" value="DUF247_pln"/>
</dbReference>
<dbReference type="Pfam" id="PF03140">
    <property type="entry name" value="DUF247"/>
    <property type="match status" value="1"/>
</dbReference>
<evidence type="ECO:0000313" key="2">
    <source>
        <dbReference type="EMBL" id="KAJ4803950.1"/>
    </source>
</evidence>
<dbReference type="EMBL" id="JAMFTS010000001">
    <property type="protein sequence ID" value="KAJ4803950.1"/>
    <property type="molecule type" value="Genomic_DNA"/>
</dbReference>
<keyword evidence="1" id="KW-0812">Transmembrane</keyword>
<evidence type="ECO:0000256" key="1">
    <source>
        <dbReference type="SAM" id="Phobius"/>
    </source>
</evidence>
<comment type="caution">
    <text evidence="2">The sequence shown here is derived from an EMBL/GenBank/DDBJ whole genome shotgun (WGS) entry which is preliminary data.</text>
</comment>
<organism evidence="2 4">
    <name type="scientific">Rhynchospora pubera</name>
    <dbReference type="NCBI Taxonomy" id="906938"/>
    <lineage>
        <taxon>Eukaryota</taxon>
        <taxon>Viridiplantae</taxon>
        <taxon>Streptophyta</taxon>
        <taxon>Embryophyta</taxon>
        <taxon>Tracheophyta</taxon>
        <taxon>Spermatophyta</taxon>
        <taxon>Magnoliopsida</taxon>
        <taxon>Liliopsida</taxon>
        <taxon>Poales</taxon>
        <taxon>Cyperaceae</taxon>
        <taxon>Cyperoideae</taxon>
        <taxon>Rhynchosporeae</taxon>
        <taxon>Rhynchospora</taxon>
    </lineage>
</organism>
<name>A0AAV8GI85_9POAL</name>
<reference evidence="2" key="1">
    <citation type="submission" date="2022-08" db="EMBL/GenBank/DDBJ databases">
        <authorList>
            <person name="Marques A."/>
        </authorList>
    </citation>
    <scope>NUCLEOTIDE SEQUENCE</scope>
    <source>
        <strain evidence="2">RhyPub2mFocal</strain>
        <tissue evidence="2">Leaves</tissue>
    </source>
</reference>
<protein>
    <submittedName>
        <fullName evidence="2">Uncharacterized protein</fullName>
    </submittedName>
</protein>
<keyword evidence="1" id="KW-1133">Transmembrane helix</keyword>
<dbReference type="EMBL" id="JAMFTS010000001">
    <property type="protein sequence ID" value="KAJ4803952.1"/>
    <property type="molecule type" value="Genomic_DNA"/>
</dbReference>
<feature type="transmembrane region" description="Helical" evidence="1">
    <location>
        <begin position="456"/>
        <end position="480"/>
    </location>
</feature>
<dbReference type="PANTHER" id="PTHR31170">
    <property type="entry name" value="BNAC04G53230D PROTEIN"/>
    <property type="match status" value="1"/>
</dbReference>
<keyword evidence="1" id="KW-0472">Membrane</keyword>